<evidence type="ECO:0000256" key="14">
    <source>
        <dbReference type="PROSITE-ProRule" id="PRU00560"/>
    </source>
</evidence>
<dbReference type="InterPro" id="IPR038726">
    <property type="entry name" value="PDDEXK_AddAB-type"/>
</dbReference>
<dbReference type="InterPro" id="IPR000212">
    <property type="entry name" value="DNA_helicase_UvrD/REP"/>
</dbReference>
<reference evidence="19" key="1">
    <citation type="journal article" date="2019" name="Int. J. Syst. Evol. Microbiol.">
        <title>The Global Catalogue of Microorganisms (GCM) 10K type strain sequencing project: providing services to taxonomists for standard genome sequencing and annotation.</title>
        <authorList>
            <consortium name="The Broad Institute Genomics Platform"/>
            <consortium name="The Broad Institute Genome Sequencing Center for Infectious Disease"/>
            <person name="Wu L."/>
            <person name="Ma J."/>
        </authorList>
    </citation>
    <scope>NUCLEOTIDE SEQUENCE [LARGE SCALE GENOMIC DNA]</scope>
    <source>
        <strain evidence="19">JCM 16949</strain>
    </source>
</reference>
<keyword evidence="9" id="KW-0234">DNA repair</keyword>
<keyword evidence="8" id="KW-0238">DNA-binding</keyword>
<accession>A0ABP7FW82</accession>
<evidence type="ECO:0000313" key="19">
    <source>
        <dbReference type="Proteomes" id="UP001501004"/>
    </source>
</evidence>
<evidence type="ECO:0000256" key="12">
    <source>
        <dbReference type="ARBA" id="ARBA00034808"/>
    </source>
</evidence>
<dbReference type="InterPro" id="IPR011604">
    <property type="entry name" value="PDDEXK-like_dom_sf"/>
</dbReference>
<dbReference type="Pfam" id="PF12705">
    <property type="entry name" value="PDDEXK_1"/>
    <property type="match status" value="1"/>
</dbReference>
<sequence length="1073" mass="117136">MTERMPEPSRTRSIGADELADALGLPRPTDQQRAVIESELGPSLVIAGAGSGKTETMANRVVWLLANGRVEAGEILGLTFTRKAAGELAERIRKRIAQLAKSGLTTKPAAEYDAFDPPTVATYNSFANSIFRDNAILLGRETDGSVLGEASAWQLARSLVVASRDERLAGLDRSVDQLTNAVLDLSHALSENVADPAQVSAMAERFAQLTELPNGGRGEYQKALDLIASVGTLSLLIDLAVQFSAAKAQNGFVEYADQVMLALQVIRRVPRVGDELRERYRVVLLDEYQDTSVVQTWLLSELFAGHPVMAVGDPNQSIYGWRGASAANLEQFAAGFGRGEPVREFALSTSWRNGHGILAAANTVVEPLIAATSIPVEKLTASPVATHFPLEVSFEESIREEAVAAASWLKEKLASKEVRSALKDGEEPTAAMLFRARRTQAVFVEALRYAGVPYHVLGIGGLLDEPEVADLVSALTVVNDPTAGSELVRLLAGSRWRIGVRDLHALSRVASWLRDRDHAQQPLDDETKQKLRSSVAEGEGGSIVDALDFVAHAKAGHGMLEAFSEPGLERLRDAGLVFSRLRARASLDLLDFVTLVEQEFRLDIEVIANETRSEGAASMEAFFDALGTFRAVNEGGGLGSFLGWLREAVRRDDLAPRPEEPEKGAVQLLTIHGAKGLEWDLVVVPRLVTDELPAKARDTNGWTAFGALPYEFRGDVESLPVFAWEAAESRKDLLDRHADFKSGVKARHELEERRLAYVAVTRARHGLLLTGSFWSSQAGSRPPSPYLVELAEAGIVGDLPSAPLNTDKPEGEQAESLVWPSDPLGGRRSGVEEAAELVRSAVPGASGPLGRELELLLAERRRMLAAAEYVALPNRVPASRFKDFVTDPAEVAAGIRRPMPEKPYRATRLGTLFHSWVEERSGLSGSREVIDALSSELEPEDAAIDKAELARLQAIFERSAWAGVKPVEVERELHLPFDGHIVICKIDAVYERDGRYQIVDWKTGKAPKSADELAERQLQLALYRLAFAKWKGIDPESVDAVLYYVSDDRVIEPDRIYDEEELLDLWRAATGGV</sequence>
<dbReference type="SUPFAM" id="SSF52980">
    <property type="entry name" value="Restriction endonuclease-like"/>
    <property type="match status" value="1"/>
</dbReference>
<organism evidence="18 19">
    <name type="scientific">Leifsonella bigeumensis</name>
    <dbReference type="NCBI Taxonomy" id="433643"/>
    <lineage>
        <taxon>Bacteria</taxon>
        <taxon>Bacillati</taxon>
        <taxon>Actinomycetota</taxon>
        <taxon>Actinomycetes</taxon>
        <taxon>Micrococcales</taxon>
        <taxon>Microbacteriaceae</taxon>
        <taxon>Leifsonella</taxon>
    </lineage>
</organism>
<feature type="binding site" evidence="14">
    <location>
        <begin position="47"/>
        <end position="54"/>
    </location>
    <ligand>
        <name>ATP</name>
        <dbReference type="ChEBI" id="CHEBI:30616"/>
    </ligand>
</feature>
<dbReference type="GO" id="GO:0004386">
    <property type="term" value="F:helicase activity"/>
    <property type="evidence" value="ECO:0007669"/>
    <property type="project" value="UniProtKB-KW"/>
</dbReference>
<dbReference type="InterPro" id="IPR027417">
    <property type="entry name" value="P-loop_NTPase"/>
</dbReference>
<evidence type="ECO:0000256" key="4">
    <source>
        <dbReference type="ARBA" id="ARBA00022801"/>
    </source>
</evidence>
<evidence type="ECO:0000256" key="8">
    <source>
        <dbReference type="ARBA" id="ARBA00023125"/>
    </source>
</evidence>
<evidence type="ECO:0000256" key="11">
    <source>
        <dbReference type="ARBA" id="ARBA00034617"/>
    </source>
</evidence>
<evidence type="ECO:0000256" key="6">
    <source>
        <dbReference type="ARBA" id="ARBA00022839"/>
    </source>
</evidence>
<comment type="catalytic activity">
    <reaction evidence="13">
        <text>ATP + H2O = ADP + phosphate + H(+)</text>
        <dbReference type="Rhea" id="RHEA:13065"/>
        <dbReference type="ChEBI" id="CHEBI:15377"/>
        <dbReference type="ChEBI" id="CHEBI:15378"/>
        <dbReference type="ChEBI" id="CHEBI:30616"/>
        <dbReference type="ChEBI" id="CHEBI:43474"/>
        <dbReference type="ChEBI" id="CHEBI:456216"/>
        <dbReference type="EC" id="5.6.2.4"/>
    </reaction>
</comment>
<comment type="caution">
    <text evidence="18">The sequence shown here is derived from an EMBL/GenBank/DDBJ whole genome shotgun (WGS) entry which is preliminary data.</text>
</comment>
<dbReference type="Proteomes" id="UP001501004">
    <property type="component" value="Unassembled WGS sequence"/>
</dbReference>
<keyword evidence="6" id="KW-0269">Exonuclease</keyword>
<dbReference type="InterPro" id="IPR014017">
    <property type="entry name" value="DNA_helicase_UvrD-like_C"/>
</dbReference>
<dbReference type="Gene3D" id="3.40.50.300">
    <property type="entry name" value="P-loop containing nucleotide triphosphate hydrolases"/>
    <property type="match status" value="3"/>
</dbReference>
<dbReference type="PROSITE" id="PS51198">
    <property type="entry name" value="UVRD_HELICASE_ATP_BIND"/>
    <property type="match status" value="1"/>
</dbReference>
<evidence type="ECO:0000256" key="2">
    <source>
        <dbReference type="ARBA" id="ARBA00022741"/>
    </source>
</evidence>
<dbReference type="Gene3D" id="1.10.486.10">
    <property type="entry name" value="PCRA, domain 4"/>
    <property type="match status" value="1"/>
</dbReference>
<evidence type="ECO:0000256" key="5">
    <source>
        <dbReference type="ARBA" id="ARBA00022806"/>
    </source>
</evidence>
<dbReference type="PANTHER" id="PTHR11070">
    <property type="entry name" value="UVRD / RECB / PCRA DNA HELICASE FAMILY MEMBER"/>
    <property type="match status" value="1"/>
</dbReference>
<dbReference type="EMBL" id="BAABAE010000004">
    <property type="protein sequence ID" value="GAA3749152.1"/>
    <property type="molecule type" value="Genomic_DNA"/>
</dbReference>
<protein>
    <recommendedName>
        <fullName evidence="12">DNA 3'-5' helicase</fullName>
        <ecNumber evidence="12">5.6.2.4</ecNumber>
    </recommendedName>
</protein>
<dbReference type="InterPro" id="IPR011335">
    <property type="entry name" value="Restrct_endonuc-II-like"/>
</dbReference>
<keyword evidence="10" id="KW-0413">Isomerase</keyword>
<evidence type="ECO:0000256" key="13">
    <source>
        <dbReference type="ARBA" id="ARBA00048988"/>
    </source>
</evidence>
<keyword evidence="4 14" id="KW-0378">Hydrolase</keyword>
<name>A0ABP7FW82_9MICO</name>
<evidence type="ECO:0000313" key="18">
    <source>
        <dbReference type="EMBL" id="GAA3749152.1"/>
    </source>
</evidence>
<keyword evidence="7 14" id="KW-0067">ATP-binding</keyword>
<evidence type="ECO:0000256" key="1">
    <source>
        <dbReference type="ARBA" id="ARBA00022722"/>
    </source>
</evidence>
<dbReference type="Pfam" id="PF13361">
    <property type="entry name" value="UvrD_C"/>
    <property type="match status" value="1"/>
</dbReference>
<comment type="catalytic activity">
    <reaction evidence="11">
        <text>Couples ATP hydrolysis with the unwinding of duplex DNA by translocating in the 3'-5' direction.</text>
        <dbReference type="EC" id="5.6.2.4"/>
    </reaction>
</comment>
<proteinExistence type="predicted"/>
<keyword evidence="2 14" id="KW-0547">Nucleotide-binding</keyword>
<dbReference type="EC" id="5.6.2.4" evidence="12"/>
<dbReference type="PANTHER" id="PTHR11070:SF55">
    <property type="entry name" value="DNA 3'-5' HELICASE"/>
    <property type="match status" value="1"/>
</dbReference>
<dbReference type="Pfam" id="PF00580">
    <property type="entry name" value="UvrD-helicase"/>
    <property type="match status" value="1"/>
</dbReference>
<keyword evidence="1" id="KW-0540">Nuclease</keyword>
<evidence type="ECO:0000259" key="17">
    <source>
        <dbReference type="PROSITE" id="PS51217"/>
    </source>
</evidence>
<dbReference type="InterPro" id="IPR014016">
    <property type="entry name" value="UvrD-like_ATP-bd"/>
</dbReference>
<evidence type="ECO:0000256" key="10">
    <source>
        <dbReference type="ARBA" id="ARBA00023235"/>
    </source>
</evidence>
<feature type="region of interest" description="Disordered" evidence="15">
    <location>
        <begin position="799"/>
        <end position="825"/>
    </location>
</feature>
<evidence type="ECO:0000256" key="9">
    <source>
        <dbReference type="ARBA" id="ARBA00023204"/>
    </source>
</evidence>
<keyword evidence="5 14" id="KW-0347">Helicase</keyword>
<keyword evidence="3" id="KW-0227">DNA damage</keyword>
<dbReference type="RefSeq" id="WP_344757420.1">
    <property type="nucleotide sequence ID" value="NZ_BAABAE010000004.1"/>
</dbReference>
<evidence type="ECO:0000256" key="3">
    <source>
        <dbReference type="ARBA" id="ARBA00022763"/>
    </source>
</evidence>
<dbReference type="SUPFAM" id="SSF52540">
    <property type="entry name" value="P-loop containing nucleoside triphosphate hydrolases"/>
    <property type="match status" value="1"/>
</dbReference>
<evidence type="ECO:0000259" key="16">
    <source>
        <dbReference type="PROSITE" id="PS51198"/>
    </source>
</evidence>
<gene>
    <name evidence="18" type="ORF">GCM10022239_25610</name>
</gene>
<evidence type="ECO:0000256" key="15">
    <source>
        <dbReference type="SAM" id="MobiDB-lite"/>
    </source>
</evidence>
<dbReference type="PROSITE" id="PS51217">
    <property type="entry name" value="UVRD_HELICASE_CTER"/>
    <property type="match status" value="1"/>
</dbReference>
<keyword evidence="19" id="KW-1185">Reference proteome</keyword>
<evidence type="ECO:0000256" key="7">
    <source>
        <dbReference type="ARBA" id="ARBA00022840"/>
    </source>
</evidence>
<dbReference type="CDD" id="cd17932">
    <property type="entry name" value="DEXQc_UvrD"/>
    <property type="match status" value="1"/>
</dbReference>
<feature type="domain" description="UvrD-like helicase ATP-binding" evidence="16">
    <location>
        <begin position="26"/>
        <end position="354"/>
    </location>
</feature>
<feature type="domain" description="UvrD-like helicase C-terminal" evidence="17">
    <location>
        <begin position="355"/>
        <end position="676"/>
    </location>
</feature>
<dbReference type="Gene3D" id="3.90.320.10">
    <property type="match status" value="1"/>
</dbReference>